<proteinExistence type="inferred from homology"/>
<sequence>MSFLRDLIEFALPVAYADEPKEDEVVEVSEETTPEAEEEEAEAEEEEEEEEEEEDEDEEDEDEIVDPMDTMREECQETAACKPYLHHMTECIERVTKEQEEEGYEHKEYKEDCVEEFFHLQHCINDCVAPKLFHKLK</sequence>
<evidence type="ECO:0000256" key="7">
    <source>
        <dbReference type="ARBA" id="ARBA00023128"/>
    </source>
</evidence>
<feature type="compositionally biased region" description="Acidic residues" evidence="9">
    <location>
        <begin position="20"/>
        <end position="66"/>
    </location>
</feature>
<evidence type="ECO:0000256" key="9">
    <source>
        <dbReference type="SAM" id="MobiDB-lite"/>
    </source>
</evidence>
<dbReference type="Pfam" id="PF02320">
    <property type="entry name" value="UCR_hinge"/>
    <property type="match status" value="1"/>
</dbReference>
<keyword evidence="7" id="KW-0496">Mitochondrion</keyword>
<dbReference type="InterPro" id="IPR003422">
    <property type="entry name" value="Cyt_b-c1_6"/>
</dbReference>
<dbReference type="PANTHER" id="PTHR15336">
    <property type="entry name" value="UBIQUINOL-CYTOCHROME C REDUCTASE COMPLEX 7.8 KDA PROTEIN"/>
    <property type="match status" value="1"/>
</dbReference>
<feature type="domain" description="Ubiquinol-cytochrome C reductase hinge" evidence="10">
    <location>
        <begin position="66"/>
        <end position="137"/>
    </location>
</feature>
<evidence type="ECO:0000256" key="5">
    <source>
        <dbReference type="ARBA" id="ARBA00022792"/>
    </source>
</evidence>
<dbReference type="EMBL" id="OZ004257">
    <property type="protein sequence ID" value="CAK7906982.1"/>
    <property type="molecule type" value="Genomic_DNA"/>
</dbReference>
<evidence type="ECO:0000256" key="8">
    <source>
        <dbReference type="ARBA" id="ARBA00023136"/>
    </source>
</evidence>
<comment type="subcellular location">
    <subcellularLocation>
        <location evidence="1">Mitochondrion inner membrane</location>
        <topology evidence="1">Peripheral membrane protein</topology>
        <orientation evidence="1">Intermembrane side</orientation>
    </subcellularLocation>
</comment>
<evidence type="ECO:0000256" key="4">
    <source>
        <dbReference type="ARBA" id="ARBA00022660"/>
    </source>
</evidence>
<evidence type="ECO:0000256" key="6">
    <source>
        <dbReference type="ARBA" id="ARBA00022982"/>
    </source>
</evidence>
<dbReference type="Gene3D" id="1.10.287.20">
    <property type="entry name" value="Ubiquinol-cytochrome C reductase hinge domain"/>
    <property type="match status" value="1"/>
</dbReference>
<dbReference type="PANTHER" id="PTHR15336:SF0">
    <property type="entry name" value="CYTOCHROME B-C1 COMPLEX SUBUNIT 6, MITOCHONDRIAL"/>
    <property type="match status" value="1"/>
</dbReference>
<keyword evidence="6" id="KW-0249">Electron transport</keyword>
<keyword evidence="3" id="KW-0813">Transport</keyword>
<reference evidence="11 12" key="1">
    <citation type="submission" date="2024-01" db="EMBL/GenBank/DDBJ databases">
        <authorList>
            <consortium name="Genoscope - CEA"/>
            <person name="William W."/>
        </authorList>
    </citation>
    <scope>NUCLEOTIDE SEQUENCE [LARGE SCALE GENOMIC DNA]</scope>
    <source>
        <strain evidence="11 12">29B2s-10</strain>
    </source>
</reference>
<keyword evidence="4" id="KW-0679">Respiratory chain</keyword>
<protein>
    <submittedName>
        <fullName evidence="11">Cytochrome b-c1 complex subunit 6, mitochondrial</fullName>
    </submittedName>
</protein>
<feature type="region of interest" description="Disordered" evidence="9">
    <location>
        <begin position="16"/>
        <end position="68"/>
    </location>
</feature>
<accession>A0ABP0EDG7</accession>
<keyword evidence="8" id="KW-0472">Membrane</keyword>
<comment type="similarity">
    <text evidence="2">Belongs to the UQCRH/QCR6 family.</text>
</comment>
<dbReference type="InterPro" id="IPR023184">
    <property type="entry name" value="Ubol_cytC_Rdtase_hinge_dom"/>
</dbReference>
<evidence type="ECO:0000313" key="12">
    <source>
        <dbReference type="Proteomes" id="UP001497600"/>
    </source>
</evidence>
<dbReference type="InterPro" id="IPR036811">
    <property type="entry name" value="Ubol_cytC_Rdtase_hinge_dom_sf"/>
</dbReference>
<evidence type="ECO:0000313" key="11">
    <source>
        <dbReference type="EMBL" id="CAK7906982.1"/>
    </source>
</evidence>
<evidence type="ECO:0000256" key="2">
    <source>
        <dbReference type="ARBA" id="ARBA00006498"/>
    </source>
</evidence>
<evidence type="ECO:0000259" key="10">
    <source>
        <dbReference type="Pfam" id="PF02320"/>
    </source>
</evidence>
<dbReference type="SUPFAM" id="SSF81531">
    <property type="entry name" value="Non-heme 11 kDa protein of cytochrome bc1 complex (Ubiquinol-cytochrome c reductase)"/>
    <property type="match status" value="1"/>
</dbReference>
<gene>
    <name evidence="11" type="primary">QCR6</name>
    <name evidence="11" type="ORF">CAAN4_E03356</name>
</gene>
<name>A0ABP0EDG7_9ASCO</name>
<organism evidence="11 12">
    <name type="scientific">[Candida] anglica</name>
    <dbReference type="NCBI Taxonomy" id="148631"/>
    <lineage>
        <taxon>Eukaryota</taxon>
        <taxon>Fungi</taxon>
        <taxon>Dikarya</taxon>
        <taxon>Ascomycota</taxon>
        <taxon>Saccharomycotina</taxon>
        <taxon>Pichiomycetes</taxon>
        <taxon>Debaryomycetaceae</taxon>
        <taxon>Kurtzmaniella</taxon>
    </lineage>
</organism>
<evidence type="ECO:0000256" key="3">
    <source>
        <dbReference type="ARBA" id="ARBA00022448"/>
    </source>
</evidence>
<evidence type="ECO:0000256" key="1">
    <source>
        <dbReference type="ARBA" id="ARBA00004137"/>
    </source>
</evidence>
<keyword evidence="12" id="KW-1185">Reference proteome</keyword>
<keyword evidence="5" id="KW-0999">Mitochondrion inner membrane</keyword>
<dbReference type="Proteomes" id="UP001497600">
    <property type="component" value="Chromosome E"/>
</dbReference>